<evidence type="ECO:0000256" key="1">
    <source>
        <dbReference type="SAM" id="MobiDB-lite"/>
    </source>
</evidence>
<keyword evidence="2 3" id="KW-0812">Transmembrane</keyword>
<name>A0A151HLP5_TOXGO</name>
<dbReference type="AlphaFoldDB" id="A0A151HLP5"/>
<dbReference type="VEuPathDB" id="ToxoDB:TGPRC2_423700"/>
<comment type="caution">
    <text evidence="3">The sequence shown here is derived from an EMBL/GenBank/DDBJ whole genome shotgun (WGS) entry which is preliminary data.</text>
</comment>
<feature type="compositionally biased region" description="Basic residues" evidence="1">
    <location>
        <begin position="127"/>
        <end position="166"/>
    </location>
</feature>
<accession>A0A151HLP5</accession>
<gene>
    <name evidence="3" type="ORF">TGPRC2_423700</name>
</gene>
<protein>
    <submittedName>
        <fullName evidence="3">Putative transmembrane protein</fullName>
    </submittedName>
</protein>
<evidence type="ECO:0000313" key="4">
    <source>
        <dbReference type="Proteomes" id="UP000075225"/>
    </source>
</evidence>
<keyword evidence="2" id="KW-0472">Membrane</keyword>
<sequence>MFSQFFSFAAGFLSSLCVFFSSSLDSFFSVFSCSSSVERAVLHICLAAVAWVFCRSMALLVSQFPRAIDACGCGPSCDAFSDVRTGARVLRTARLEGSNGRRRQARCASRTCQVSLRQVKKGDGRREAKRCRSRRRWTTRQKTERRRRRKRRREKRKRRREKRWVT</sequence>
<feature type="transmembrane region" description="Helical" evidence="2">
    <location>
        <begin position="40"/>
        <end position="61"/>
    </location>
</feature>
<dbReference type="Proteomes" id="UP000075225">
    <property type="component" value="Unassembled WGS sequence"/>
</dbReference>
<reference evidence="4" key="1">
    <citation type="submission" date="2016-03" db="EMBL/GenBank/DDBJ databases">
        <authorList>
            <person name="Sibley D."/>
            <person name="Venepally P."/>
            <person name="Karamycheva S."/>
            <person name="Hadjithomas M."/>
            <person name="Khan A."/>
            <person name="Brunk B."/>
            <person name="Roos D."/>
            <person name="Caler E."/>
            <person name="Lorenzi H."/>
        </authorList>
    </citation>
    <scope>NUCLEOTIDE SEQUENCE [LARGE SCALE GENOMIC DNA]</scope>
    <source>
        <strain evidence="4">TgCatPRC2</strain>
    </source>
</reference>
<evidence type="ECO:0000256" key="2">
    <source>
        <dbReference type="SAM" id="Phobius"/>
    </source>
</evidence>
<proteinExistence type="predicted"/>
<evidence type="ECO:0000313" key="3">
    <source>
        <dbReference type="EMBL" id="KYK70218.1"/>
    </source>
</evidence>
<organism evidence="3 4">
    <name type="scientific">Toxoplasma gondii TgCatPRC2</name>
    <dbReference type="NCBI Taxonomy" id="1130821"/>
    <lineage>
        <taxon>Eukaryota</taxon>
        <taxon>Sar</taxon>
        <taxon>Alveolata</taxon>
        <taxon>Apicomplexa</taxon>
        <taxon>Conoidasida</taxon>
        <taxon>Coccidia</taxon>
        <taxon>Eucoccidiorida</taxon>
        <taxon>Eimeriorina</taxon>
        <taxon>Sarcocystidae</taxon>
        <taxon>Toxoplasma</taxon>
    </lineage>
</organism>
<keyword evidence="2" id="KW-1133">Transmembrane helix</keyword>
<dbReference type="EMBL" id="AHZP02000586">
    <property type="protein sequence ID" value="KYK70218.1"/>
    <property type="molecule type" value="Genomic_DNA"/>
</dbReference>
<feature type="region of interest" description="Disordered" evidence="1">
    <location>
        <begin position="123"/>
        <end position="166"/>
    </location>
</feature>